<evidence type="ECO:0000313" key="2">
    <source>
        <dbReference type="EMBL" id="MBB3878427.1"/>
    </source>
</evidence>
<evidence type="ECO:0000313" key="3">
    <source>
        <dbReference type="Proteomes" id="UP000538670"/>
    </source>
</evidence>
<feature type="compositionally biased region" description="Low complexity" evidence="1">
    <location>
        <begin position="27"/>
        <end position="37"/>
    </location>
</feature>
<sequence length="59" mass="6247">MTADPFLPKLAWGGGPRSQSVVEGQAPRPTTTPSRRSPTPKKKGWGGKDPRTAAPPQIP</sequence>
<proteinExistence type="predicted"/>
<accession>A0A7W6F256</accession>
<dbReference type="Proteomes" id="UP000538670">
    <property type="component" value="Unassembled WGS sequence"/>
</dbReference>
<organism evidence="2 3">
    <name type="scientific">Sphingomonas pseudosanguinis</name>
    <dbReference type="NCBI Taxonomy" id="413712"/>
    <lineage>
        <taxon>Bacteria</taxon>
        <taxon>Pseudomonadati</taxon>
        <taxon>Pseudomonadota</taxon>
        <taxon>Alphaproteobacteria</taxon>
        <taxon>Sphingomonadales</taxon>
        <taxon>Sphingomonadaceae</taxon>
        <taxon>Sphingomonas</taxon>
    </lineage>
</organism>
<dbReference type="AlphaFoldDB" id="A0A7W6F256"/>
<feature type="non-terminal residue" evidence="2">
    <location>
        <position position="59"/>
    </location>
</feature>
<protein>
    <submittedName>
        <fullName evidence="2">Uncharacterized protein</fullName>
    </submittedName>
</protein>
<gene>
    <name evidence="2" type="ORF">GGR48_000830</name>
</gene>
<reference evidence="2 3" key="1">
    <citation type="submission" date="2020-08" db="EMBL/GenBank/DDBJ databases">
        <title>Genomic Encyclopedia of Type Strains, Phase IV (KMG-IV): sequencing the most valuable type-strain genomes for metagenomic binning, comparative biology and taxonomic classification.</title>
        <authorList>
            <person name="Goeker M."/>
        </authorList>
    </citation>
    <scope>NUCLEOTIDE SEQUENCE [LARGE SCALE GENOMIC DNA]</scope>
    <source>
        <strain evidence="2 3">DSM 19512</strain>
    </source>
</reference>
<comment type="caution">
    <text evidence="2">The sequence shown here is derived from an EMBL/GenBank/DDBJ whole genome shotgun (WGS) entry which is preliminary data.</text>
</comment>
<dbReference type="EMBL" id="JACIDH010000001">
    <property type="protein sequence ID" value="MBB3878427.1"/>
    <property type="molecule type" value="Genomic_DNA"/>
</dbReference>
<evidence type="ECO:0000256" key="1">
    <source>
        <dbReference type="SAM" id="MobiDB-lite"/>
    </source>
</evidence>
<feature type="region of interest" description="Disordered" evidence="1">
    <location>
        <begin position="1"/>
        <end position="59"/>
    </location>
</feature>
<name>A0A7W6F256_9SPHN</name>
<keyword evidence="3" id="KW-1185">Reference proteome</keyword>